<reference evidence="1" key="1">
    <citation type="submission" date="2021-06" db="EMBL/GenBank/DDBJ databases">
        <authorList>
            <person name="Kallberg Y."/>
            <person name="Tangrot J."/>
            <person name="Rosling A."/>
        </authorList>
    </citation>
    <scope>NUCLEOTIDE SEQUENCE</scope>
    <source>
        <strain evidence="1">MA453B</strain>
    </source>
</reference>
<dbReference type="EMBL" id="CAJVPY010000676">
    <property type="protein sequence ID" value="CAG8486771.1"/>
    <property type="molecule type" value="Genomic_DNA"/>
</dbReference>
<comment type="caution">
    <text evidence="1">The sequence shown here is derived from an EMBL/GenBank/DDBJ whole genome shotgun (WGS) entry which is preliminary data.</text>
</comment>
<proteinExistence type="predicted"/>
<dbReference type="AlphaFoldDB" id="A0A9N8WJN1"/>
<gene>
    <name evidence="1" type="ORF">DERYTH_LOCUS2206</name>
</gene>
<keyword evidence="2" id="KW-1185">Reference proteome</keyword>
<evidence type="ECO:0000313" key="1">
    <source>
        <dbReference type="EMBL" id="CAG8486771.1"/>
    </source>
</evidence>
<accession>A0A9N8WJN1</accession>
<name>A0A9N8WJN1_9GLOM</name>
<dbReference type="Proteomes" id="UP000789405">
    <property type="component" value="Unassembled WGS sequence"/>
</dbReference>
<evidence type="ECO:0000313" key="2">
    <source>
        <dbReference type="Proteomes" id="UP000789405"/>
    </source>
</evidence>
<organism evidence="1 2">
    <name type="scientific">Dentiscutata erythropus</name>
    <dbReference type="NCBI Taxonomy" id="1348616"/>
    <lineage>
        <taxon>Eukaryota</taxon>
        <taxon>Fungi</taxon>
        <taxon>Fungi incertae sedis</taxon>
        <taxon>Mucoromycota</taxon>
        <taxon>Glomeromycotina</taxon>
        <taxon>Glomeromycetes</taxon>
        <taxon>Diversisporales</taxon>
        <taxon>Gigasporaceae</taxon>
        <taxon>Dentiscutata</taxon>
    </lineage>
</organism>
<protein>
    <submittedName>
        <fullName evidence="1">13549_t:CDS:1</fullName>
    </submittedName>
</protein>
<sequence>MGRYFRGQPVEFVAIPNSSAFIKAIYENRITCSENKLKFDLDYSVEFSKANEL</sequence>